<dbReference type="Proteomes" id="UP000176244">
    <property type="component" value="Unassembled WGS sequence"/>
</dbReference>
<reference evidence="1 2" key="1">
    <citation type="submission" date="2015-09" db="EMBL/GenBank/DDBJ databases">
        <title>Genome sequence of Acetobacterium wieringae DSM 1911.</title>
        <authorList>
            <person name="Poehlein A."/>
            <person name="Bengelsdorf F.R."/>
            <person name="Schiel-Bengelsdorf B."/>
            <person name="Duerre P."/>
            <person name="Daniel R."/>
        </authorList>
    </citation>
    <scope>NUCLEOTIDE SEQUENCE [LARGE SCALE GENOMIC DNA]</scope>
    <source>
        <strain evidence="1 2">DSM 1911</strain>
    </source>
</reference>
<accession>A0A1F2PIB5</accession>
<dbReference type="STRING" id="52694.ACWI_16550"/>
<dbReference type="Pfam" id="PF19677">
    <property type="entry name" value="DUF6179"/>
    <property type="match status" value="1"/>
</dbReference>
<evidence type="ECO:0000313" key="1">
    <source>
        <dbReference type="EMBL" id="OFV71069.1"/>
    </source>
</evidence>
<proteinExistence type="predicted"/>
<name>A0A1F2PIB5_9FIRM</name>
<dbReference type="RefSeq" id="WP_070370955.1">
    <property type="nucleotide sequence ID" value="NZ_JBCFAW010000002.1"/>
</dbReference>
<dbReference type="InterPro" id="IPR045751">
    <property type="entry name" value="DUF6179"/>
</dbReference>
<gene>
    <name evidence="1" type="ORF">ACWI_16550</name>
</gene>
<comment type="caution">
    <text evidence="1">The sequence shown here is derived from an EMBL/GenBank/DDBJ whole genome shotgun (WGS) entry which is preliminary data.</text>
</comment>
<dbReference type="OrthoDB" id="3173587at2"/>
<protein>
    <submittedName>
        <fullName evidence="1">Uncharacterized protein</fullName>
    </submittedName>
</protein>
<evidence type="ECO:0000313" key="2">
    <source>
        <dbReference type="Proteomes" id="UP000176244"/>
    </source>
</evidence>
<dbReference type="AlphaFoldDB" id="A0A1F2PIB5"/>
<sequence>MNNKIKKQTVIDADKLSGEFYFQSLLQEAAIKGVLSPKEAERIQLECLKLLADSTERFTRGQSSSVRVEIAQGIMASNLFTIGIYLKSLPNLDTALFQVENEPLEKLYEQGLAVLKRKINVAHYFFNQVCKSKLKTANHAYNITIDQGFKPFFESYEINFHAHEIPSDIDYQLIHPVTDLAGVEFVIKYLESLYYENLFCLYFDADIIHEVMSGYDKAYQNLLENICAQIFQNALGCQLLNVPWHLLNFSPADLNSLDKKLRSHNQLELQTQLKRATEELITDLALTNRSLKKYLLASLPKITTTVYQGLVTNSLNKVFVPRFNPKTRPLVCYNMGLKMDDKAYRELVTEFLSCRFFEDKLAIIKEQIKSLADMEDLLIATELESAEAAKIFALLEDIELAVLAKRHPLHPTIDAIDFSASEVRMQHNLDAYLRTLPQARLAKILDMTTTIEVV</sequence>
<organism evidence="1 2">
    <name type="scientific">Acetobacterium wieringae</name>
    <dbReference type="NCBI Taxonomy" id="52694"/>
    <lineage>
        <taxon>Bacteria</taxon>
        <taxon>Bacillati</taxon>
        <taxon>Bacillota</taxon>
        <taxon>Clostridia</taxon>
        <taxon>Eubacteriales</taxon>
        <taxon>Eubacteriaceae</taxon>
        <taxon>Acetobacterium</taxon>
    </lineage>
</organism>
<dbReference type="EMBL" id="LKEU01000027">
    <property type="protein sequence ID" value="OFV71069.1"/>
    <property type="molecule type" value="Genomic_DNA"/>
</dbReference>